<comment type="caution">
    <text evidence="1">The sequence shown here is derived from an EMBL/GenBank/DDBJ whole genome shotgun (WGS) entry which is preliminary data.</text>
</comment>
<dbReference type="EMBL" id="VSSQ01001629">
    <property type="protein sequence ID" value="MPM09931.1"/>
    <property type="molecule type" value="Genomic_DNA"/>
</dbReference>
<proteinExistence type="predicted"/>
<evidence type="ECO:0000313" key="1">
    <source>
        <dbReference type="EMBL" id="MPM09931.1"/>
    </source>
</evidence>
<reference evidence="1" key="1">
    <citation type="submission" date="2019-08" db="EMBL/GenBank/DDBJ databases">
        <authorList>
            <person name="Kucharzyk K."/>
            <person name="Murdoch R.W."/>
            <person name="Higgins S."/>
            <person name="Loffler F."/>
        </authorList>
    </citation>
    <scope>NUCLEOTIDE SEQUENCE</scope>
</reference>
<gene>
    <name evidence="1" type="ORF">SDC9_56255</name>
</gene>
<accession>A0A644X217</accession>
<organism evidence="1">
    <name type="scientific">bioreactor metagenome</name>
    <dbReference type="NCBI Taxonomy" id="1076179"/>
    <lineage>
        <taxon>unclassified sequences</taxon>
        <taxon>metagenomes</taxon>
        <taxon>ecological metagenomes</taxon>
    </lineage>
</organism>
<name>A0A644X217_9ZZZZ</name>
<dbReference type="AlphaFoldDB" id="A0A644X217"/>
<sequence>MSRDTLDSTVEQFNGDFWRAVEALIAQGWRMNDFRHAGIEEIFNESFDIPVDENMDYLAGLMPGE</sequence>
<protein>
    <submittedName>
        <fullName evidence="1">Uncharacterized protein</fullName>
    </submittedName>
</protein>